<reference evidence="3" key="1">
    <citation type="submission" date="2025-08" db="UniProtKB">
        <authorList>
            <consortium name="RefSeq"/>
        </authorList>
    </citation>
    <scope>IDENTIFICATION</scope>
</reference>
<evidence type="ECO:0000313" key="3">
    <source>
        <dbReference type="RefSeq" id="XP_028967322.1"/>
    </source>
</evidence>
<name>A0AAJ7WHS3_9ACAR</name>
<gene>
    <name evidence="3" type="primary">LOC108864263</name>
</gene>
<keyword evidence="1" id="KW-0732">Signal</keyword>
<dbReference type="RefSeq" id="XP_028967322.1">
    <property type="nucleotide sequence ID" value="XM_029111489.1"/>
</dbReference>
<protein>
    <submittedName>
        <fullName evidence="3">Uncharacterized protein LOC108864263</fullName>
    </submittedName>
</protein>
<keyword evidence="2" id="KW-1185">Reference proteome</keyword>
<dbReference type="Proteomes" id="UP000694867">
    <property type="component" value="Unplaced"/>
</dbReference>
<evidence type="ECO:0000256" key="1">
    <source>
        <dbReference type="SAM" id="SignalP"/>
    </source>
</evidence>
<proteinExistence type="predicted"/>
<sequence length="250" mass="28083">MFLLSVVLVGLLISTGSSEDSPLNGPQEGVTDRPAMQFCSYASGLIEMISDTLEFYKTVHPKVFGDDELQPFSTGNTTFKFPFATIYGGELYNFQNFYINDSTTISCDDDQMNVRLVFGIKDPILKSKFKTPIGIRGDAEVNLSLFEADVRAILPRTTNRVLVDRVTILRMENLHIDVSESLSEYSTLMKPLNSLRRGGKTVFGMDTKMDLTKVANLFLKNTPKKMLFPIMESFVKSFAQQYLNQNPVPI</sequence>
<evidence type="ECO:0000313" key="2">
    <source>
        <dbReference type="Proteomes" id="UP000694867"/>
    </source>
</evidence>
<feature type="signal peptide" evidence="1">
    <location>
        <begin position="1"/>
        <end position="18"/>
    </location>
</feature>
<organism evidence="2 3">
    <name type="scientific">Galendromus occidentalis</name>
    <name type="common">western predatory mite</name>
    <dbReference type="NCBI Taxonomy" id="34638"/>
    <lineage>
        <taxon>Eukaryota</taxon>
        <taxon>Metazoa</taxon>
        <taxon>Ecdysozoa</taxon>
        <taxon>Arthropoda</taxon>
        <taxon>Chelicerata</taxon>
        <taxon>Arachnida</taxon>
        <taxon>Acari</taxon>
        <taxon>Parasitiformes</taxon>
        <taxon>Mesostigmata</taxon>
        <taxon>Gamasina</taxon>
        <taxon>Phytoseioidea</taxon>
        <taxon>Phytoseiidae</taxon>
        <taxon>Typhlodrominae</taxon>
        <taxon>Galendromus</taxon>
    </lineage>
</organism>
<dbReference type="GeneID" id="108864263"/>
<dbReference type="KEGG" id="goe:108864263"/>
<accession>A0AAJ7WHS3</accession>
<dbReference type="AlphaFoldDB" id="A0AAJ7WHS3"/>
<feature type="chain" id="PRO_5042543210" evidence="1">
    <location>
        <begin position="19"/>
        <end position="250"/>
    </location>
</feature>